<accession>A0ABY4CFH4</accession>
<reference evidence="2" key="1">
    <citation type="submission" date="2022-03" db="EMBL/GenBank/DDBJ databases">
        <title>Genome Identification and Characterization of new species Bdellovibrio reynosense LBG001 sp. nov. from a Mexico soil sample.</title>
        <authorList>
            <person name="Camilli A."/>
            <person name="Ajao Y."/>
            <person name="Guo X."/>
        </authorList>
    </citation>
    <scope>NUCLEOTIDE SEQUENCE</scope>
    <source>
        <strain evidence="2">LBG001</strain>
    </source>
</reference>
<keyword evidence="1" id="KW-0732">Signal</keyword>
<protein>
    <recommendedName>
        <fullName evidence="4">DUF4410 domain-containing protein</fullName>
    </recommendedName>
</protein>
<feature type="chain" id="PRO_5046446614" description="DUF4410 domain-containing protein" evidence="1">
    <location>
        <begin position="20"/>
        <end position="179"/>
    </location>
</feature>
<evidence type="ECO:0000313" key="2">
    <source>
        <dbReference type="EMBL" id="UOF02293.1"/>
    </source>
</evidence>
<dbReference type="EMBL" id="CP093442">
    <property type="protein sequence ID" value="UOF02293.1"/>
    <property type="molecule type" value="Genomic_DNA"/>
</dbReference>
<evidence type="ECO:0000313" key="3">
    <source>
        <dbReference type="Proteomes" id="UP000830116"/>
    </source>
</evidence>
<evidence type="ECO:0000256" key="1">
    <source>
        <dbReference type="SAM" id="SignalP"/>
    </source>
</evidence>
<sequence>MKQCLLVLALSFLTSLAYAETRDYKKTGPMTAQVVITTDTKDSIQAASYIDGLEIKKFIAELLVDPDSSLAIAKKELEIENCGEEASPANNNLANCGKVMATGFVQTSFGRGGWMECGASYTFFLGFQSTGSGRFFEATRMVQIREEVSAHVDENLNYTGQLTKSLSLENIETISGHLN</sequence>
<name>A0ABY4CFH4_9BACT</name>
<dbReference type="RefSeq" id="WP_243539409.1">
    <property type="nucleotide sequence ID" value="NZ_CP093442.1"/>
</dbReference>
<dbReference type="Proteomes" id="UP000830116">
    <property type="component" value="Chromosome"/>
</dbReference>
<evidence type="ECO:0008006" key="4">
    <source>
        <dbReference type="Google" id="ProtNLM"/>
    </source>
</evidence>
<organism evidence="2 3">
    <name type="scientific">Bdellovibrio reynosensis</name>
    <dbReference type="NCBI Taxonomy" id="2835041"/>
    <lineage>
        <taxon>Bacteria</taxon>
        <taxon>Pseudomonadati</taxon>
        <taxon>Bdellovibrionota</taxon>
        <taxon>Bdellovibrionia</taxon>
        <taxon>Bdellovibrionales</taxon>
        <taxon>Pseudobdellovibrionaceae</taxon>
        <taxon>Bdellovibrio</taxon>
    </lineage>
</organism>
<feature type="signal peptide" evidence="1">
    <location>
        <begin position="1"/>
        <end position="19"/>
    </location>
</feature>
<proteinExistence type="predicted"/>
<keyword evidence="3" id="KW-1185">Reference proteome</keyword>
<gene>
    <name evidence="2" type="ORF">MNR06_04930</name>
</gene>